<dbReference type="Pfam" id="PF19493">
    <property type="entry name" value="Trypco1"/>
    <property type="match status" value="1"/>
</dbReference>
<proteinExistence type="predicted"/>
<evidence type="ECO:0000313" key="2">
    <source>
        <dbReference type="EMBL" id="GHF50067.1"/>
    </source>
</evidence>
<keyword evidence="3" id="KW-1185">Reference proteome</keyword>
<evidence type="ECO:0000259" key="1">
    <source>
        <dbReference type="Pfam" id="PF19493"/>
    </source>
</evidence>
<organism evidence="2 3">
    <name type="scientific">Amycolatopsis bartoniae</name>
    <dbReference type="NCBI Taxonomy" id="941986"/>
    <lineage>
        <taxon>Bacteria</taxon>
        <taxon>Bacillati</taxon>
        <taxon>Actinomycetota</taxon>
        <taxon>Actinomycetes</taxon>
        <taxon>Pseudonocardiales</taxon>
        <taxon>Pseudonocardiaceae</taxon>
        <taxon>Amycolatopsis</taxon>
    </lineage>
</organism>
<evidence type="ECO:0000313" key="3">
    <source>
        <dbReference type="Proteomes" id="UP000658656"/>
    </source>
</evidence>
<gene>
    <name evidence="2" type="ORF">GCM10017566_23940</name>
</gene>
<dbReference type="InterPro" id="IPR045794">
    <property type="entry name" value="Trypco1"/>
</dbReference>
<dbReference type="EMBL" id="BNAV01000003">
    <property type="protein sequence ID" value="GHF50067.1"/>
    <property type="molecule type" value="Genomic_DNA"/>
</dbReference>
<dbReference type="NCBIfam" id="NF041216">
    <property type="entry name" value="CU044_2847_fam"/>
    <property type="match status" value="1"/>
</dbReference>
<dbReference type="RefSeq" id="WP_145934192.1">
    <property type="nucleotide sequence ID" value="NZ_BNAV01000003.1"/>
</dbReference>
<reference evidence="2" key="2">
    <citation type="submission" date="2020-09" db="EMBL/GenBank/DDBJ databases">
        <authorList>
            <person name="Sun Q."/>
            <person name="Zhou Y."/>
        </authorList>
    </citation>
    <scope>NUCLEOTIDE SEQUENCE</scope>
    <source>
        <strain evidence="2">CGMCC 4.7679</strain>
    </source>
</reference>
<sequence length="109" mass="11407">MAGRLERMRFGGVDVLVETVPVPGSEPTSRLSDAGGRAVDLLETAQEVIVSTARSTAEMFGRLENAVSPDKLEIEFGLGFSAKGNIIVAGGSLDATVKVKLTYEAGPRA</sequence>
<dbReference type="AlphaFoldDB" id="A0A8H9M9L5"/>
<dbReference type="Proteomes" id="UP000658656">
    <property type="component" value="Unassembled WGS sequence"/>
</dbReference>
<reference evidence="2" key="1">
    <citation type="journal article" date="2014" name="Int. J. Syst. Evol. Microbiol.">
        <title>Complete genome sequence of Corynebacterium casei LMG S-19264T (=DSM 44701T), isolated from a smear-ripened cheese.</title>
        <authorList>
            <consortium name="US DOE Joint Genome Institute (JGI-PGF)"/>
            <person name="Walter F."/>
            <person name="Albersmeier A."/>
            <person name="Kalinowski J."/>
            <person name="Ruckert C."/>
        </authorList>
    </citation>
    <scope>NUCLEOTIDE SEQUENCE</scope>
    <source>
        <strain evidence="2">CGMCC 4.7679</strain>
    </source>
</reference>
<comment type="caution">
    <text evidence="2">The sequence shown here is derived from an EMBL/GenBank/DDBJ whole genome shotgun (WGS) entry which is preliminary data.</text>
</comment>
<accession>A0A8H9M9L5</accession>
<dbReference type="OrthoDB" id="489721at2"/>
<feature type="domain" description="Trypsin-co-occurring" evidence="1">
    <location>
        <begin position="12"/>
        <end position="104"/>
    </location>
</feature>
<protein>
    <recommendedName>
        <fullName evidence="1">Trypsin-co-occurring domain-containing protein</fullName>
    </recommendedName>
</protein>
<name>A0A8H9M9L5_9PSEU</name>